<evidence type="ECO:0000256" key="4">
    <source>
        <dbReference type="SAM" id="SignalP"/>
    </source>
</evidence>
<dbReference type="InterPro" id="IPR041248">
    <property type="entry name" value="YDG"/>
</dbReference>
<dbReference type="SUPFAM" id="SSF52129">
    <property type="entry name" value="Caspase-like"/>
    <property type="match status" value="1"/>
</dbReference>
<dbReference type="Pfam" id="PF18676">
    <property type="entry name" value="MBG_2"/>
    <property type="match status" value="1"/>
</dbReference>
<keyword evidence="3 4" id="KW-0732">Signal</keyword>
<dbReference type="InterPro" id="IPR011050">
    <property type="entry name" value="Pectin_lyase_fold/virulence"/>
</dbReference>
<evidence type="ECO:0000256" key="3">
    <source>
        <dbReference type="ARBA" id="ARBA00022729"/>
    </source>
</evidence>
<comment type="subcellular location">
    <subcellularLocation>
        <location evidence="1">Secreted</location>
    </subcellularLocation>
</comment>
<dbReference type="NCBIfam" id="TIGR01901">
    <property type="entry name" value="adhes_NPXG"/>
    <property type="match status" value="1"/>
</dbReference>
<keyword evidence="2" id="KW-0964">Secreted</keyword>
<dbReference type="InterPro" id="IPR012334">
    <property type="entry name" value="Pectin_lyas_fold"/>
</dbReference>
<feature type="domain" description="Caspase family p20" evidence="5">
    <location>
        <begin position="1953"/>
        <end position="2031"/>
    </location>
</feature>
<dbReference type="InterPro" id="IPR050909">
    <property type="entry name" value="Bact_Autotransporter_VF"/>
</dbReference>
<protein>
    <submittedName>
        <fullName evidence="6">YDG domain-containing protein</fullName>
    </submittedName>
</protein>
<sequence>MKQSIRINSVAAAVAAAFGAVAAPAFAQLPSGPTVVNGSAGVASDGTRMTITNSANAVLNWQSFSIGAPNSVRFEQPSASSQVLNRVVGNDPSNILGSLSSNGGVWLVNPHGVLFGNSARIDVAGLVASSLGISNDDFLAGRVKFDGGGLPSGQVLNRGELQTSFGGHVWLVGGSVSNEGLVRSPGGSIVLAAGKSIELVDSGAPNVAVRVAAPDNQALNLGQLLAPGGGSIDIHGGIVNQQGIVRADSVGLDAAGRVTIKALGEIQLGAGSETSASAAGAGTGGKVLVESADGDTLVQGGVSAASGAGAGGQIHLLGKNVGVYGQALVDASGAAGGGEVLAGGDYQGGNPAVRNAAATYLGPNATVRADATAAGNGGKVIFWGDDNTRIYGGIGARGGPLGGDGGFVETSAHVLDARPKRIDVAAASGKAGTWLLDPGNVEIVGCCSLEGGMANDDVPGFSRISDSDNAAIEANTIADALGQGSNVTIRTGGGSRTTQLGDIVVSESIILDNPEKSGSLTLEAHNDIVMRSGVEIRSGDMPLPVNFLADRDHNGVGSIRLETGAKIITSGGDINLTVPVLARLFSGQINLAGKNALDAGTGQVSFTAASVYARDASTVTAKNIFATGGYIQLDDSSFTAQGLNESTIRIDVNEVQMTNAHLDASVTGSSSTGDAHVGLNVNWLKMTSDSGIRATSVALDTSEANIANSGIDARTIGIDAYYLTLDHANLSASASLGENSEAIRITTNTLSNTASTLSAPQSRWIAYLNLYDGPSFPAAALGDLDYKFVQVNAGSSAPGPEADVGLNGILIAHPLDVQIKLNVDREYDGTRQASFTDALSHNAWTGLTLQNNTHGATLLGTFDDKNTGTGKSIAYVSQTLPFLVVTDDGRPVYGSTQSYTGDIRPRTISASGLVAENKVYDATRTATISGTLSGIVPGDSVSLAGATGLFDTKNAGTGKTVTISNASLTGADAYNYTMSDSATTTADITPRPLAWGGIRADDKVYDGTALATLSGSLNGVLPGDELGIDIASAHFDDKKVGNNKPVTITGGALSGADAANYVLDGSLTTTASITPKPVTIGLTGETAKVYDATTSASLATNNFTLQGLVSGDSVSISGPAQGSYDTRKVGQEKLVSASGSFTIAGVDASNYSIGATVLTSANNLIEASASGNIGTITPASISASGLKADNKVYDSTRTATVSGTLSGAIGNDDVHVTGISGLFDTKDAGPGKTVTLSGGSLTGADAGNYLFTGGATTTADITPRPVSAGDVRADDKVYDGNTVATLSGSLSGVLPGDALSIGALSAYFDNKNVGNEKLVTITGGVLSGADAANYMLGGPLTTTASITPRPAAIGLTGEVAKVYDATTGATLGASNFTLQGLVAGDAVSIGGPVQGSYDTRNAGQNKLVSASGSFTISGADAMNYRIGSTPLSGATNIINASASGNIGSITQKAISAAGLSAESKVYDGTRTAKMSGAPSGIIGGDNVSVTGISGLFDTKDAGNGKTVTIAGGTLSGADAGNYSFSGGATTTANITRRPITAAGILAGDKVYDGTTAAALSGGFSGALPGDTLVIGSTAGEFDTKNVGAGKTVSFTSSVLAGADAANYMLTGPLTTTASIAPKPVTISITGEVRKEYDATANASLGAGQFVLNGLIATDAVSVRGPGQGSYDSPNVGQQRAVSATGPFEIAGADAPNYSVGGARLTGASNTVNASASGNVGVITPATLVYTANPATGEPGLPATGLGGTITGFKGSDTLANATTGTLVWQSEATLQSMPGAYPVNGAGLSSANYNFVQAPTNASALAVKFDLSPAKPQLQAQESSIQAIGTALRTAILAAEQHASGGGVFDTSGPAAARSFGNIRIGAMSQSELAQLLAQRREFKRKLFAEAVYKLEIDPSLADVQLCASAADAATGACRLTPAQVELIHATKRPAHLAAKSASGRVAALPQIERKIVVLFGINDYQDKAIPQLENALPDVDAVSRTFAEKLGYEVRVVRNPNKAEMIRTLNGLAAEMNSADSVIIYYAGHGFAPKANGPGYWIPSDAKSSDPRTWISNSDVAKAMANISAKQMALISDSCYSGAFARDGVDAVGHDVSVADVLAKRSVVVLSSGGDEPVADEGKEGHSIFAWNLMQVIGSVTDWKPGSTIFTNVQAAVKKEFPQTPQYGSVTAAGHQAGGEYLFELR</sequence>
<dbReference type="InterPro" id="IPR008638">
    <property type="entry name" value="FhaB/CdiA-like_TPS"/>
</dbReference>
<evidence type="ECO:0000259" key="5">
    <source>
        <dbReference type="PROSITE" id="PS50208"/>
    </source>
</evidence>
<dbReference type="EMBL" id="JBHSMZ010000006">
    <property type="protein sequence ID" value="MFC5548794.1"/>
    <property type="molecule type" value="Genomic_DNA"/>
</dbReference>
<dbReference type="RefSeq" id="WP_379769981.1">
    <property type="nucleotide sequence ID" value="NZ_JBHSMZ010000006.1"/>
</dbReference>
<evidence type="ECO:0000313" key="6">
    <source>
        <dbReference type="EMBL" id="MFC5548794.1"/>
    </source>
</evidence>
<dbReference type="Pfam" id="PF18657">
    <property type="entry name" value="YDG"/>
    <property type="match status" value="9"/>
</dbReference>
<reference evidence="7" key="1">
    <citation type="journal article" date="2019" name="Int. J. Syst. Evol. Microbiol.">
        <title>The Global Catalogue of Microorganisms (GCM) 10K type strain sequencing project: providing services to taxonomists for standard genome sequencing and annotation.</title>
        <authorList>
            <consortium name="The Broad Institute Genomics Platform"/>
            <consortium name="The Broad Institute Genome Sequencing Center for Infectious Disease"/>
            <person name="Wu L."/>
            <person name="Ma J."/>
        </authorList>
    </citation>
    <scope>NUCLEOTIDE SEQUENCE [LARGE SCALE GENOMIC DNA]</scope>
    <source>
        <strain evidence="7">CGMCC 4.5798</strain>
    </source>
</reference>
<dbReference type="InterPro" id="IPR029030">
    <property type="entry name" value="Caspase-like_dom_sf"/>
</dbReference>
<dbReference type="Gene3D" id="3.40.50.1460">
    <property type="match status" value="1"/>
</dbReference>
<dbReference type="PANTHER" id="PTHR12338:SF8">
    <property type="entry name" value="HEME_HEMOPEXIN-BINDING PROTEIN"/>
    <property type="match status" value="1"/>
</dbReference>
<proteinExistence type="predicted"/>
<dbReference type="Gene3D" id="2.160.20.10">
    <property type="entry name" value="Single-stranded right-handed beta-helix, Pectin lyase-like"/>
    <property type="match status" value="1"/>
</dbReference>
<organism evidence="6 7">
    <name type="scientific">Massilia aerilata</name>
    <dbReference type="NCBI Taxonomy" id="453817"/>
    <lineage>
        <taxon>Bacteria</taxon>
        <taxon>Pseudomonadati</taxon>
        <taxon>Pseudomonadota</taxon>
        <taxon>Betaproteobacteria</taxon>
        <taxon>Burkholderiales</taxon>
        <taxon>Oxalobacteraceae</taxon>
        <taxon>Telluria group</taxon>
        <taxon>Massilia</taxon>
    </lineage>
</organism>
<dbReference type="InterPro" id="IPR041286">
    <property type="entry name" value="MBG_2"/>
</dbReference>
<evidence type="ECO:0000313" key="7">
    <source>
        <dbReference type="Proteomes" id="UP001596086"/>
    </source>
</evidence>
<feature type="chain" id="PRO_5045967590" evidence="4">
    <location>
        <begin position="28"/>
        <end position="2187"/>
    </location>
</feature>
<keyword evidence="7" id="KW-1185">Reference proteome</keyword>
<evidence type="ECO:0000256" key="1">
    <source>
        <dbReference type="ARBA" id="ARBA00004613"/>
    </source>
</evidence>
<dbReference type="InterPro" id="IPR011600">
    <property type="entry name" value="Pept_C14_caspase"/>
</dbReference>
<dbReference type="Pfam" id="PF00656">
    <property type="entry name" value="Peptidase_C14"/>
    <property type="match status" value="1"/>
</dbReference>
<name>A0ABW0RW32_9BURK</name>
<dbReference type="InterPro" id="IPR001309">
    <property type="entry name" value="Pept_C14_p20"/>
</dbReference>
<dbReference type="SMART" id="SM00912">
    <property type="entry name" value="Haemagg_act"/>
    <property type="match status" value="1"/>
</dbReference>
<accession>A0ABW0RW32</accession>
<dbReference type="PANTHER" id="PTHR12338">
    <property type="entry name" value="AUTOTRANSPORTER"/>
    <property type="match status" value="1"/>
</dbReference>
<feature type="signal peptide" evidence="4">
    <location>
        <begin position="1"/>
        <end position="27"/>
    </location>
</feature>
<dbReference type="Pfam" id="PF05860">
    <property type="entry name" value="TPS"/>
    <property type="match status" value="1"/>
</dbReference>
<dbReference type="SUPFAM" id="SSF51126">
    <property type="entry name" value="Pectin lyase-like"/>
    <property type="match status" value="1"/>
</dbReference>
<dbReference type="PROSITE" id="PS50208">
    <property type="entry name" value="CASPASE_P20"/>
    <property type="match status" value="1"/>
</dbReference>
<gene>
    <name evidence="6" type="ORF">ACFPO9_09735</name>
</gene>
<dbReference type="Proteomes" id="UP001596086">
    <property type="component" value="Unassembled WGS sequence"/>
</dbReference>
<evidence type="ECO:0000256" key="2">
    <source>
        <dbReference type="ARBA" id="ARBA00022525"/>
    </source>
</evidence>
<comment type="caution">
    <text evidence="6">The sequence shown here is derived from an EMBL/GenBank/DDBJ whole genome shotgun (WGS) entry which is preliminary data.</text>
</comment>